<feature type="domain" description="Fungal lipase-type" evidence="2">
    <location>
        <begin position="187"/>
        <end position="320"/>
    </location>
</feature>
<feature type="compositionally biased region" description="Basic and acidic residues" evidence="1">
    <location>
        <begin position="493"/>
        <end position="503"/>
    </location>
</feature>
<name>A0ABD3HL51_9MARC</name>
<feature type="region of interest" description="Disordered" evidence="1">
    <location>
        <begin position="493"/>
        <end position="519"/>
    </location>
</feature>
<dbReference type="AlphaFoldDB" id="A0ABD3HL51"/>
<evidence type="ECO:0000256" key="1">
    <source>
        <dbReference type="SAM" id="MobiDB-lite"/>
    </source>
</evidence>
<dbReference type="EMBL" id="JBJQOH010000003">
    <property type="protein sequence ID" value="KAL3692113.1"/>
    <property type="molecule type" value="Genomic_DNA"/>
</dbReference>
<dbReference type="InterPro" id="IPR029058">
    <property type="entry name" value="AB_hydrolase_fold"/>
</dbReference>
<feature type="compositionally biased region" description="Acidic residues" evidence="1">
    <location>
        <begin position="24"/>
        <end position="34"/>
    </location>
</feature>
<gene>
    <name evidence="3" type="ORF">R1sor_005764</name>
</gene>
<dbReference type="Pfam" id="PF01764">
    <property type="entry name" value="Lipase_3"/>
    <property type="match status" value="1"/>
</dbReference>
<dbReference type="Proteomes" id="UP001633002">
    <property type="component" value="Unassembled WGS sequence"/>
</dbReference>
<proteinExistence type="predicted"/>
<evidence type="ECO:0000313" key="3">
    <source>
        <dbReference type="EMBL" id="KAL3692113.1"/>
    </source>
</evidence>
<dbReference type="InterPro" id="IPR002921">
    <property type="entry name" value="Fungal_lipase-type"/>
</dbReference>
<comment type="caution">
    <text evidence="3">The sequence shown here is derived from an EMBL/GenBank/DDBJ whole genome shotgun (WGS) entry which is preliminary data.</text>
</comment>
<dbReference type="Gene3D" id="3.40.50.1820">
    <property type="entry name" value="alpha/beta hydrolase"/>
    <property type="match status" value="1"/>
</dbReference>
<dbReference type="PANTHER" id="PTHR47418">
    <property type="entry name" value="ALPHA/BETA-HYDROLASES SUPERFAMILY PROTEIN"/>
    <property type="match status" value="1"/>
</dbReference>
<evidence type="ECO:0000313" key="4">
    <source>
        <dbReference type="Proteomes" id="UP001633002"/>
    </source>
</evidence>
<sequence>MVVSEAGGALRRVLLQKDGSHEETTDEEKDEENQETPMSAEQWASIIHPMSEKLHFLPLCETDLSDHLPAADQTVLAAVAASILYSVIGMSRWNFAELTLGLYKVYCRHTRERVIDTISGQLVTSNKQVQNISHYLRWSNEAYQQKTKLVATRLEVKEEDIIEHNAISAFGKPAYLIGLDHAKKAVVLSIRGTYSALDVLTDLKPHGETFGDGYAHSGCLNSAKWLKERTVETLKGLMEQNNYKLVVTGHSLGAGAASLLTILLRETDENGLTALGVPPKFIKCWGYACPPCVDKTTAMQAKFIKTVVHQDDIVARISPAALEDLRTEIVNTEWSDALKDGSKRRKVVELASLPQELIEKLEPVLNLEKGHILKTAQDQAWSAMVSLGNGLSSTWSKARAGDYGETATALTKGVTVATNHLSAVHQKVKTTVNGAINYQLQLIDADRKNATVTASSMAAEAALTAKEKRALLEQNRLYAPGILYHVIRRPLTDDEKLPKDNPKEKKKKKKSSEPTPTYRCLVIRGNDPSSRFERIVMSHTIIDDHSLPSLQTSLINYDKWQSKS</sequence>
<accession>A0ABD3HL51</accession>
<protein>
    <recommendedName>
        <fullName evidence="2">Fungal lipase-type domain-containing protein</fullName>
    </recommendedName>
</protein>
<dbReference type="CDD" id="cd00519">
    <property type="entry name" value="Lipase_3"/>
    <property type="match status" value="1"/>
</dbReference>
<dbReference type="SUPFAM" id="SSF53474">
    <property type="entry name" value="alpha/beta-Hydrolases"/>
    <property type="match status" value="1"/>
</dbReference>
<keyword evidence="4" id="KW-1185">Reference proteome</keyword>
<feature type="region of interest" description="Disordered" evidence="1">
    <location>
        <begin position="14"/>
        <end position="39"/>
    </location>
</feature>
<organism evidence="3 4">
    <name type="scientific">Riccia sorocarpa</name>
    <dbReference type="NCBI Taxonomy" id="122646"/>
    <lineage>
        <taxon>Eukaryota</taxon>
        <taxon>Viridiplantae</taxon>
        <taxon>Streptophyta</taxon>
        <taxon>Embryophyta</taxon>
        <taxon>Marchantiophyta</taxon>
        <taxon>Marchantiopsida</taxon>
        <taxon>Marchantiidae</taxon>
        <taxon>Marchantiales</taxon>
        <taxon>Ricciaceae</taxon>
        <taxon>Riccia</taxon>
    </lineage>
</organism>
<evidence type="ECO:0000259" key="2">
    <source>
        <dbReference type="Pfam" id="PF01764"/>
    </source>
</evidence>
<reference evidence="3 4" key="1">
    <citation type="submission" date="2024-09" db="EMBL/GenBank/DDBJ databases">
        <title>Chromosome-scale assembly of Riccia sorocarpa.</title>
        <authorList>
            <person name="Paukszto L."/>
        </authorList>
    </citation>
    <scope>NUCLEOTIDE SEQUENCE [LARGE SCALE GENOMIC DNA]</scope>
    <source>
        <strain evidence="3">LP-2024</strain>
        <tissue evidence="3">Aerial parts of the thallus</tissue>
    </source>
</reference>